<dbReference type="InterPro" id="IPR000742">
    <property type="entry name" value="EGF"/>
</dbReference>
<feature type="region of interest" description="Disordered" evidence="1">
    <location>
        <begin position="109"/>
        <end position="226"/>
    </location>
</feature>
<feature type="compositionally biased region" description="Basic and acidic residues" evidence="1">
    <location>
        <begin position="143"/>
        <end position="152"/>
    </location>
</feature>
<reference evidence="4 5" key="1">
    <citation type="journal article" date="2022" name="Nat. Ecol. Evol.">
        <title>A masculinizing supergene underlies an exaggerated male reproductive morph in a spider.</title>
        <authorList>
            <person name="Hendrickx F."/>
            <person name="De Corte Z."/>
            <person name="Sonet G."/>
            <person name="Van Belleghem S.M."/>
            <person name="Kostlbacher S."/>
            <person name="Vangestel C."/>
        </authorList>
    </citation>
    <scope>NUCLEOTIDE SEQUENCE [LARGE SCALE GENOMIC DNA]</scope>
    <source>
        <strain evidence="4">W744_W776</strain>
    </source>
</reference>
<dbReference type="CDD" id="cd00053">
    <property type="entry name" value="EGF"/>
    <property type="match status" value="1"/>
</dbReference>
<comment type="caution">
    <text evidence="4">The sequence shown here is derived from an EMBL/GenBank/DDBJ whole genome shotgun (WGS) entry which is preliminary data.</text>
</comment>
<feature type="transmembrane region" description="Helical" evidence="2">
    <location>
        <begin position="18"/>
        <end position="39"/>
    </location>
</feature>
<evidence type="ECO:0000256" key="1">
    <source>
        <dbReference type="SAM" id="MobiDB-lite"/>
    </source>
</evidence>
<feature type="domain" description="EGF-like" evidence="3">
    <location>
        <begin position="692"/>
        <end position="705"/>
    </location>
</feature>
<organism evidence="4 5">
    <name type="scientific">Oedothorax gibbosus</name>
    <dbReference type="NCBI Taxonomy" id="931172"/>
    <lineage>
        <taxon>Eukaryota</taxon>
        <taxon>Metazoa</taxon>
        <taxon>Ecdysozoa</taxon>
        <taxon>Arthropoda</taxon>
        <taxon>Chelicerata</taxon>
        <taxon>Arachnida</taxon>
        <taxon>Araneae</taxon>
        <taxon>Araneomorphae</taxon>
        <taxon>Entelegynae</taxon>
        <taxon>Araneoidea</taxon>
        <taxon>Linyphiidae</taxon>
        <taxon>Erigoninae</taxon>
        <taxon>Oedothorax</taxon>
    </lineage>
</organism>
<dbReference type="EMBL" id="JAFNEN010000236">
    <property type="protein sequence ID" value="KAG8188556.1"/>
    <property type="molecule type" value="Genomic_DNA"/>
</dbReference>
<dbReference type="Proteomes" id="UP000827092">
    <property type="component" value="Unassembled WGS sequence"/>
</dbReference>
<feature type="region of interest" description="Disordered" evidence="1">
    <location>
        <begin position="48"/>
        <end position="88"/>
    </location>
</feature>
<feature type="compositionally biased region" description="Basic and acidic residues" evidence="1">
    <location>
        <begin position="162"/>
        <end position="171"/>
    </location>
</feature>
<dbReference type="AlphaFoldDB" id="A0AAV6UW72"/>
<feature type="region of interest" description="Disordered" evidence="1">
    <location>
        <begin position="525"/>
        <end position="588"/>
    </location>
</feature>
<keyword evidence="5" id="KW-1185">Reference proteome</keyword>
<protein>
    <recommendedName>
        <fullName evidence="3">EGF-like domain-containing protein</fullName>
    </recommendedName>
</protein>
<dbReference type="InterPro" id="IPR036179">
    <property type="entry name" value="Ig-like_dom_sf"/>
</dbReference>
<feature type="compositionally biased region" description="Polar residues" evidence="1">
    <location>
        <begin position="570"/>
        <end position="586"/>
    </location>
</feature>
<feature type="compositionally biased region" description="Low complexity" evidence="1">
    <location>
        <begin position="525"/>
        <end position="537"/>
    </location>
</feature>
<keyword evidence="2" id="KW-0472">Membrane</keyword>
<dbReference type="SUPFAM" id="SSF48726">
    <property type="entry name" value="Immunoglobulin"/>
    <property type="match status" value="1"/>
</dbReference>
<keyword evidence="2" id="KW-1133">Transmembrane helix</keyword>
<dbReference type="PROSITE" id="PS01186">
    <property type="entry name" value="EGF_2"/>
    <property type="match status" value="1"/>
</dbReference>
<sequence length="736" mass="83605">MEKALSIDDTVQTTMNSIYCYFAMVLIAIYSISSTGTSINRNVRKNKSWYPPLRDQSEESEFLQPGKNINEKSPTRKNIHLNNRYSQNSYKESGEIPALNFYKKDLKYPYSTDDQDSNPHVVKRNSKYKIYKNSDNDDPDLNFLKKDQKMQESDGENSDINFFKKDSERQADSNPLVRYRSNDDYPAQRYPSNIEDYYDSGGAEDNKNSYETTTPEDTDDYVEADEEEENIPKPLIMAKVKRQEELTPLVIGKIAEDVEKKLAVWFGDAKSNPCTNCTAAILENDKLKSAVRNETARDLLPANACDRWFHKNRTCWMDRNIGDTITFVLSFGEGPKNAQVQWRQEFHLLNSKKTKHFDIDSEKPMWNVVIGSRGHEFRISPITETDVDSNFFSAIVMLSETKKASLMVHHRVNFRIKLIPIDQGFVYPGETIVLNMRRTTLPRQGLLFKWFMENDGEKSTLPSNMKLSPTGEVLHISELRQEQRGIITCAVFTNLGFFATKQRYLLNVSGSIGYQDSGLLFVPSTKTSSTTAAPAGAGKRKRRSLNAEDNLEQALINLNSNRKQNKKQDLNSSDNPNDGRQFQSFPFNYPPAEGPILSQLRNNNFRTNFPNNNFESANRRTRRQNFPVGVADDDEMEESNRNGNKLRQIAMAVNRVAADERADDNISKLIASCSSDLQCAPDAICVPGAGFCRCNTGYQGNGLFCWANAHMSSSVVEENVANMQLGQRAQQSNAME</sequence>
<feature type="compositionally biased region" description="Acidic residues" evidence="1">
    <location>
        <begin position="214"/>
        <end position="226"/>
    </location>
</feature>
<evidence type="ECO:0000313" key="4">
    <source>
        <dbReference type="EMBL" id="KAG8188556.1"/>
    </source>
</evidence>
<dbReference type="Gene3D" id="2.10.25.10">
    <property type="entry name" value="Laminin"/>
    <property type="match status" value="1"/>
</dbReference>
<evidence type="ECO:0000313" key="5">
    <source>
        <dbReference type="Proteomes" id="UP000827092"/>
    </source>
</evidence>
<proteinExistence type="predicted"/>
<keyword evidence="2" id="KW-0812">Transmembrane</keyword>
<evidence type="ECO:0000259" key="3">
    <source>
        <dbReference type="PROSITE" id="PS01186"/>
    </source>
</evidence>
<name>A0AAV6UW72_9ARAC</name>
<evidence type="ECO:0000256" key="2">
    <source>
        <dbReference type="SAM" id="Phobius"/>
    </source>
</evidence>
<gene>
    <name evidence="4" type="ORF">JTE90_007164</name>
</gene>
<accession>A0AAV6UW72</accession>
<feature type="compositionally biased region" description="Basic residues" evidence="1">
    <location>
        <begin position="121"/>
        <end position="130"/>
    </location>
</feature>